<dbReference type="Pfam" id="PF14530">
    <property type="entry name" value="DUF4439"/>
    <property type="match status" value="1"/>
</dbReference>
<dbReference type="Proteomes" id="UP000518206">
    <property type="component" value="Unassembled WGS sequence"/>
</dbReference>
<name>A0A7W4UK41_9CELL</name>
<dbReference type="RefSeq" id="WP_183297791.1">
    <property type="nucleotide sequence ID" value="NZ_JACHVX010000007.1"/>
</dbReference>
<feature type="domain" description="DUF4439" evidence="2">
    <location>
        <begin position="227"/>
        <end position="352"/>
    </location>
</feature>
<reference evidence="3 4" key="1">
    <citation type="submission" date="2020-08" db="EMBL/GenBank/DDBJ databases">
        <title>The Agave Microbiome: Exploring the role of microbial communities in plant adaptations to desert environments.</title>
        <authorList>
            <person name="Partida-Martinez L.P."/>
        </authorList>
    </citation>
    <scope>NUCLEOTIDE SEQUENCE [LARGE SCALE GENOMIC DNA]</scope>
    <source>
        <strain evidence="3 4">RAS26</strain>
    </source>
</reference>
<feature type="region of interest" description="Disordered" evidence="1">
    <location>
        <begin position="341"/>
        <end position="374"/>
    </location>
</feature>
<protein>
    <recommendedName>
        <fullName evidence="2">DUF4439 domain-containing protein</fullName>
    </recommendedName>
</protein>
<dbReference type="Gene3D" id="1.20.1260.10">
    <property type="match status" value="1"/>
</dbReference>
<sequence length="374" mass="37016">MRATCPAEPSAHPVRPGSGARAPRTGARTTSRRARLLVGLLGAVLALSGCGLRLETPPPEPLVPDAVEVVRSRAVDDALALAAGAAELTEARAAAAAPEDALTPVLADLVAFSTAHAEQLGGVYDSGLPEPTGTATATPSLAPVADPAALLALVATTADTARTDADAVEDGQLARLLASVATARSGLRDRLGAAIGSTPPEPVDPAPSPAATVQAGPLTPDTYADLVVAEDEVGYAYEVVAAKLSGDARAAAQADAAAHRARAEAWAREAGVDGTAIDPRRTAYALPGGIDDPAVAVELGRTLELRLTVAYASAVAVAPAGARTAVIEALRTADAEAAAHGAPPVAFPGLPEQQPGADAAPEAGPAEPAGGADG</sequence>
<comment type="caution">
    <text evidence="3">The sequence shown here is derived from an EMBL/GenBank/DDBJ whole genome shotgun (WGS) entry which is preliminary data.</text>
</comment>
<dbReference type="SUPFAM" id="SSF47240">
    <property type="entry name" value="Ferritin-like"/>
    <property type="match status" value="1"/>
</dbReference>
<evidence type="ECO:0000256" key="1">
    <source>
        <dbReference type="SAM" id="MobiDB-lite"/>
    </source>
</evidence>
<organism evidence="3 4">
    <name type="scientific">Cellulomonas cellasea</name>
    <dbReference type="NCBI Taxonomy" id="43670"/>
    <lineage>
        <taxon>Bacteria</taxon>
        <taxon>Bacillati</taxon>
        <taxon>Actinomycetota</taxon>
        <taxon>Actinomycetes</taxon>
        <taxon>Micrococcales</taxon>
        <taxon>Cellulomonadaceae</taxon>
        <taxon>Cellulomonas</taxon>
    </lineage>
</organism>
<evidence type="ECO:0000313" key="4">
    <source>
        <dbReference type="Proteomes" id="UP000518206"/>
    </source>
</evidence>
<feature type="region of interest" description="Disordered" evidence="1">
    <location>
        <begin position="1"/>
        <end position="30"/>
    </location>
</feature>
<dbReference type="AlphaFoldDB" id="A0A7W4UK41"/>
<dbReference type="InterPro" id="IPR029447">
    <property type="entry name" value="DUF4439"/>
</dbReference>
<gene>
    <name evidence="3" type="ORF">FHR80_003976</name>
</gene>
<feature type="compositionally biased region" description="Low complexity" evidence="1">
    <location>
        <begin position="15"/>
        <end position="29"/>
    </location>
</feature>
<evidence type="ECO:0000259" key="2">
    <source>
        <dbReference type="Pfam" id="PF14530"/>
    </source>
</evidence>
<dbReference type="InterPro" id="IPR009078">
    <property type="entry name" value="Ferritin-like_SF"/>
</dbReference>
<proteinExistence type="predicted"/>
<dbReference type="EMBL" id="JACHVX010000007">
    <property type="protein sequence ID" value="MBB2925038.1"/>
    <property type="molecule type" value="Genomic_DNA"/>
</dbReference>
<dbReference type="InterPro" id="IPR012347">
    <property type="entry name" value="Ferritin-like"/>
</dbReference>
<reference evidence="3 4" key="2">
    <citation type="submission" date="2020-08" db="EMBL/GenBank/DDBJ databases">
        <authorList>
            <person name="Partida-Martinez L."/>
            <person name="Huntemann M."/>
            <person name="Clum A."/>
            <person name="Wang J."/>
            <person name="Palaniappan K."/>
            <person name="Ritter S."/>
            <person name="Chen I.-M."/>
            <person name="Stamatis D."/>
            <person name="Reddy T."/>
            <person name="O'Malley R."/>
            <person name="Daum C."/>
            <person name="Shapiro N."/>
            <person name="Ivanova N."/>
            <person name="Kyrpides N."/>
            <person name="Woyke T."/>
        </authorList>
    </citation>
    <scope>NUCLEOTIDE SEQUENCE [LARGE SCALE GENOMIC DNA]</scope>
    <source>
        <strain evidence="3 4">RAS26</strain>
    </source>
</reference>
<accession>A0A7W4UK41</accession>
<evidence type="ECO:0000313" key="3">
    <source>
        <dbReference type="EMBL" id="MBB2925038.1"/>
    </source>
</evidence>